<dbReference type="AlphaFoldDB" id="A0A919U322"/>
<dbReference type="RefSeq" id="WP_203668730.1">
    <property type="nucleotide sequence ID" value="NZ_BONO01000014.1"/>
</dbReference>
<dbReference type="CDD" id="cd00158">
    <property type="entry name" value="RHOD"/>
    <property type="match status" value="1"/>
</dbReference>
<dbReference type="EMBL" id="BONO01000014">
    <property type="protein sequence ID" value="GIG36713.1"/>
    <property type="molecule type" value="Genomic_DNA"/>
</dbReference>
<evidence type="ECO:0000259" key="2">
    <source>
        <dbReference type="PROSITE" id="PS50206"/>
    </source>
</evidence>
<dbReference type="SMART" id="SM00450">
    <property type="entry name" value="RHOD"/>
    <property type="match status" value="1"/>
</dbReference>
<reference evidence="3" key="1">
    <citation type="submission" date="2021-01" db="EMBL/GenBank/DDBJ databases">
        <title>Whole genome shotgun sequence of Cellulomonas pakistanensis NBRC 110800.</title>
        <authorList>
            <person name="Komaki H."/>
            <person name="Tamura T."/>
        </authorList>
    </citation>
    <scope>NUCLEOTIDE SEQUENCE</scope>
    <source>
        <strain evidence="3">NBRC 110800</strain>
    </source>
</reference>
<evidence type="ECO:0000313" key="3">
    <source>
        <dbReference type="EMBL" id="GIG36713.1"/>
    </source>
</evidence>
<evidence type="ECO:0000313" key="4">
    <source>
        <dbReference type="Proteomes" id="UP000642125"/>
    </source>
</evidence>
<protein>
    <recommendedName>
        <fullName evidence="2">Rhodanese domain-containing protein</fullName>
    </recommendedName>
</protein>
<dbReference type="PROSITE" id="PS50206">
    <property type="entry name" value="RHODANESE_3"/>
    <property type="match status" value="1"/>
</dbReference>
<gene>
    <name evidence="3" type="ORF">Cpa01nite_20940</name>
</gene>
<dbReference type="Proteomes" id="UP000642125">
    <property type="component" value="Unassembled WGS sequence"/>
</dbReference>
<dbReference type="SUPFAM" id="SSF52821">
    <property type="entry name" value="Rhodanese/Cell cycle control phosphatase"/>
    <property type="match status" value="1"/>
</dbReference>
<keyword evidence="4" id="KW-1185">Reference proteome</keyword>
<sequence>MTSTTGTTPATAEAATPEALVPDAPAPDAALADAAPALRPPTEAAAEVAHGALLVDVRSAGGRASHGEIPGSTPLDRTDLDALFGPAHAPVISIDTPVVVVCGSENGSRPVAEALAARGYTVSHVDGGFPAWKAAGLPAEPPAEAPADAPA</sequence>
<organism evidence="3 4">
    <name type="scientific">Cellulomonas pakistanensis</name>
    <dbReference type="NCBI Taxonomy" id="992287"/>
    <lineage>
        <taxon>Bacteria</taxon>
        <taxon>Bacillati</taxon>
        <taxon>Actinomycetota</taxon>
        <taxon>Actinomycetes</taxon>
        <taxon>Micrococcales</taxon>
        <taxon>Cellulomonadaceae</taxon>
        <taxon>Cellulomonas</taxon>
    </lineage>
</organism>
<comment type="caution">
    <text evidence="3">The sequence shown here is derived from an EMBL/GenBank/DDBJ whole genome shotgun (WGS) entry which is preliminary data.</text>
</comment>
<name>A0A919U322_9CELL</name>
<feature type="region of interest" description="Disordered" evidence="1">
    <location>
        <begin position="1"/>
        <end position="38"/>
    </location>
</feature>
<dbReference type="Gene3D" id="3.40.250.10">
    <property type="entry name" value="Rhodanese-like domain"/>
    <property type="match status" value="1"/>
</dbReference>
<feature type="domain" description="Rhodanese" evidence="2">
    <location>
        <begin position="48"/>
        <end position="141"/>
    </location>
</feature>
<dbReference type="Pfam" id="PF00581">
    <property type="entry name" value="Rhodanese"/>
    <property type="match status" value="1"/>
</dbReference>
<accession>A0A919U322</accession>
<dbReference type="InterPro" id="IPR001763">
    <property type="entry name" value="Rhodanese-like_dom"/>
</dbReference>
<proteinExistence type="predicted"/>
<dbReference type="InterPro" id="IPR036873">
    <property type="entry name" value="Rhodanese-like_dom_sf"/>
</dbReference>
<evidence type="ECO:0000256" key="1">
    <source>
        <dbReference type="SAM" id="MobiDB-lite"/>
    </source>
</evidence>